<gene>
    <name evidence="2" type="ORF">FH972_019241</name>
</gene>
<evidence type="ECO:0000313" key="2">
    <source>
        <dbReference type="EMBL" id="KAE8124343.1"/>
    </source>
</evidence>
<proteinExistence type="predicted"/>
<keyword evidence="3" id="KW-1185">Reference proteome</keyword>
<evidence type="ECO:0000256" key="1">
    <source>
        <dbReference type="SAM" id="MobiDB-lite"/>
    </source>
</evidence>
<dbReference type="EMBL" id="CM017328">
    <property type="protein sequence ID" value="KAE8124343.1"/>
    <property type="molecule type" value="Genomic_DNA"/>
</dbReference>
<feature type="compositionally biased region" description="Polar residues" evidence="1">
    <location>
        <begin position="110"/>
        <end position="121"/>
    </location>
</feature>
<feature type="region of interest" description="Disordered" evidence="1">
    <location>
        <begin position="102"/>
        <end position="121"/>
    </location>
</feature>
<name>A0A5N6RT19_9ROSI</name>
<dbReference type="Proteomes" id="UP000327013">
    <property type="component" value="Chromosome 8"/>
</dbReference>
<protein>
    <submittedName>
        <fullName evidence="2">Uncharacterized protein</fullName>
    </submittedName>
</protein>
<reference evidence="2 3" key="1">
    <citation type="submission" date="2019-06" db="EMBL/GenBank/DDBJ databases">
        <title>A chromosomal-level reference genome of Carpinus fangiana (Coryloideae, Betulaceae).</title>
        <authorList>
            <person name="Yang X."/>
            <person name="Wang Z."/>
            <person name="Zhang L."/>
            <person name="Hao G."/>
            <person name="Liu J."/>
            <person name="Yang Y."/>
        </authorList>
    </citation>
    <scope>NUCLEOTIDE SEQUENCE [LARGE SCALE GENOMIC DNA]</scope>
    <source>
        <strain evidence="2">Cfa_2016G</strain>
        <tissue evidence="2">Leaf</tissue>
    </source>
</reference>
<evidence type="ECO:0000313" key="3">
    <source>
        <dbReference type="Proteomes" id="UP000327013"/>
    </source>
</evidence>
<organism evidence="2 3">
    <name type="scientific">Carpinus fangiana</name>
    <dbReference type="NCBI Taxonomy" id="176857"/>
    <lineage>
        <taxon>Eukaryota</taxon>
        <taxon>Viridiplantae</taxon>
        <taxon>Streptophyta</taxon>
        <taxon>Embryophyta</taxon>
        <taxon>Tracheophyta</taxon>
        <taxon>Spermatophyta</taxon>
        <taxon>Magnoliopsida</taxon>
        <taxon>eudicotyledons</taxon>
        <taxon>Gunneridae</taxon>
        <taxon>Pentapetalae</taxon>
        <taxon>rosids</taxon>
        <taxon>fabids</taxon>
        <taxon>Fagales</taxon>
        <taxon>Betulaceae</taxon>
        <taxon>Carpinus</taxon>
    </lineage>
</organism>
<dbReference type="AlphaFoldDB" id="A0A5N6RT19"/>
<accession>A0A5N6RT19</accession>
<sequence length="121" mass="13584">MSAPHWKLTHGINKLEAYIQQIKQITNYSITKTPNYALETQQVPKMKSVHNHLPTQTEKSMLEFCSITKRIKATVQKLLRELRKILTAKGLTSSSLSKGFLSQRPAMETGGTTSSLPTLKT</sequence>